<dbReference type="InterPro" id="IPR050248">
    <property type="entry name" value="Polysacc_deacetylase_ArnD"/>
</dbReference>
<protein>
    <submittedName>
        <fullName evidence="5">Peptidoglycan/xylan/chitin deacetylase (PgdA/CDA1 family)</fullName>
    </submittedName>
</protein>
<organism evidence="5 6">
    <name type="scientific">Nonomuraea polychroma</name>
    <dbReference type="NCBI Taxonomy" id="46176"/>
    <lineage>
        <taxon>Bacteria</taxon>
        <taxon>Bacillati</taxon>
        <taxon>Actinomycetota</taxon>
        <taxon>Actinomycetes</taxon>
        <taxon>Streptosporangiales</taxon>
        <taxon>Streptosporangiaceae</taxon>
        <taxon>Nonomuraea</taxon>
    </lineage>
</organism>
<keyword evidence="1" id="KW-0479">Metal-binding</keyword>
<gene>
    <name evidence="5" type="ORF">EDD27_9166</name>
</gene>
<dbReference type="GO" id="GO:0046872">
    <property type="term" value="F:metal ion binding"/>
    <property type="evidence" value="ECO:0007669"/>
    <property type="project" value="UniProtKB-KW"/>
</dbReference>
<dbReference type="Pfam" id="PF01522">
    <property type="entry name" value="Polysacc_deac_1"/>
    <property type="match status" value="1"/>
</dbReference>
<dbReference type="GO" id="GO:0016020">
    <property type="term" value="C:membrane"/>
    <property type="evidence" value="ECO:0007669"/>
    <property type="project" value="TreeGrafter"/>
</dbReference>
<dbReference type="EMBL" id="SAUN01000001">
    <property type="protein sequence ID" value="RVX46291.1"/>
    <property type="molecule type" value="Genomic_DNA"/>
</dbReference>
<evidence type="ECO:0000256" key="1">
    <source>
        <dbReference type="ARBA" id="ARBA00022723"/>
    </source>
</evidence>
<evidence type="ECO:0000313" key="6">
    <source>
        <dbReference type="Proteomes" id="UP000284824"/>
    </source>
</evidence>
<name>A0A438MKT5_9ACTN</name>
<dbReference type="Proteomes" id="UP000284824">
    <property type="component" value="Unassembled WGS sequence"/>
</dbReference>
<evidence type="ECO:0000313" key="5">
    <source>
        <dbReference type="EMBL" id="RVX46291.1"/>
    </source>
</evidence>
<feature type="signal peptide" evidence="3">
    <location>
        <begin position="1"/>
        <end position="19"/>
    </location>
</feature>
<dbReference type="AlphaFoldDB" id="A0A438MKT5"/>
<keyword evidence="2" id="KW-0378">Hydrolase</keyword>
<keyword evidence="6" id="KW-1185">Reference proteome</keyword>
<evidence type="ECO:0000256" key="3">
    <source>
        <dbReference type="SAM" id="SignalP"/>
    </source>
</evidence>
<proteinExistence type="predicted"/>
<sequence>MKPPYLITMLLVVTGLVTAGCAATGSTPTQEIRRTAAVHAASHHADEIATVSPTWIDGLRVVRPSGNDPTCPWSIAYPQVPGAEAFTAALRRMVEARRTDFLAQACDQADPELNLDFAFLVASGDVIGVRYTEWWLGGAGDGLSTTTRWYDAKTGTVLPATALVEPSSIGRLTADLDKALSRKEGFDAQALRAAMADSASRARYLDDLGFTAGGDLVVTFDQSVAGVAPAGQLQAVLPAAVARPLLSDLGRRVQRQVFEPTRRLDLDGRVSPTPTRPPAGPEEIADCHRVKCVALTFDDGPGPYTQTLLADLAAFRARATFYVVGQNVAMSPDVVRQTAEAGHELGNHSWSHRDLTRLTAAQVRDDLRRTDEAIRKAAGVTPNTVRPPYGAVSDVVRAQTPHPLVLWSVDTLDWKHRDAAQVTRAAVSGARPGAIILFHDIHPTTVAAIPRVLRTLSARGYHFVTVTQLRGEVSR</sequence>
<dbReference type="PROSITE" id="PS51677">
    <property type="entry name" value="NODB"/>
    <property type="match status" value="1"/>
</dbReference>
<evidence type="ECO:0000256" key="2">
    <source>
        <dbReference type="ARBA" id="ARBA00022801"/>
    </source>
</evidence>
<accession>A0A438MKT5</accession>
<dbReference type="PROSITE" id="PS51257">
    <property type="entry name" value="PROKAR_LIPOPROTEIN"/>
    <property type="match status" value="1"/>
</dbReference>
<dbReference type="PANTHER" id="PTHR10587:SF133">
    <property type="entry name" value="CHITIN DEACETYLASE 1-RELATED"/>
    <property type="match status" value="1"/>
</dbReference>
<dbReference type="InterPro" id="IPR002509">
    <property type="entry name" value="NODB_dom"/>
</dbReference>
<feature type="chain" id="PRO_5038743511" evidence="3">
    <location>
        <begin position="20"/>
        <end position="475"/>
    </location>
</feature>
<dbReference type="InterPro" id="IPR011330">
    <property type="entry name" value="Glyco_hydro/deAcase_b/a-brl"/>
</dbReference>
<comment type="caution">
    <text evidence="5">The sequence shown here is derived from an EMBL/GenBank/DDBJ whole genome shotgun (WGS) entry which is preliminary data.</text>
</comment>
<dbReference type="GO" id="GO:0005975">
    <property type="term" value="P:carbohydrate metabolic process"/>
    <property type="evidence" value="ECO:0007669"/>
    <property type="project" value="InterPro"/>
</dbReference>
<keyword evidence="3" id="KW-0732">Signal</keyword>
<reference evidence="5 6" key="1">
    <citation type="submission" date="2019-01" db="EMBL/GenBank/DDBJ databases">
        <title>Sequencing the genomes of 1000 actinobacteria strains.</title>
        <authorList>
            <person name="Klenk H.-P."/>
        </authorList>
    </citation>
    <scope>NUCLEOTIDE SEQUENCE [LARGE SCALE GENOMIC DNA]</scope>
    <source>
        <strain evidence="5 6">DSM 43925</strain>
    </source>
</reference>
<evidence type="ECO:0000259" key="4">
    <source>
        <dbReference type="PROSITE" id="PS51677"/>
    </source>
</evidence>
<dbReference type="CDD" id="cd10954">
    <property type="entry name" value="CE4_CtAXE_like"/>
    <property type="match status" value="1"/>
</dbReference>
<dbReference type="PANTHER" id="PTHR10587">
    <property type="entry name" value="GLYCOSYL TRANSFERASE-RELATED"/>
    <property type="match status" value="1"/>
</dbReference>
<dbReference type="Gene3D" id="3.20.20.370">
    <property type="entry name" value="Glycoside hydrolase/deacetylase"/>
    <property type="match status" value="1"/>
</dbReference>
<feature type="domain" description="NodB homology" evidence="4">
    <location>
        <begin position="291"/>
        <end position="464"/>
    </location>
</feature>
<dbReference type="SUPFAM" id="SSF88713">
    <property type="entry name" value="Glycoside hydrolase/deacetylase"/>
    <property type="match status" value="1"/>
</dbReference>
<dbReference type="GO" id="GO:0016810">
    <property type="term" value="F:hydrolase activity, acting on carbon-nitrogen (but not peptide) bonds"/>
    <property type="evidence" value="ECO:0007669"/>
    <property type="project" value="InterPro"/>
</dbReference>